<evidence type="ECO:0000313" key="1">
    <source>
        <dbReference type="EMBL" id="KAF9463522.1"/>
    </source>
</evidence>
<comment type="caution">
    <text evidence="1">The sequence shown here is derived from an EMBL/GenBank/DDBJ whole genome shotgun (WGS) entry which is preliminary data.</text>
</comment>
<name>A0A9P6CF42_9AGAR</name>
<dbReference type="Pfam" id="PF02458">
    <property type="entry name" value="Transferase"/>
    <property type="match status" value="1"/>
</dbReference>
<protein>
    <submittedName>
        <fullName evidence="1">Uncharacterized protein</fullName>
    </submittedName>
</protein>
<evidence type="ECO:0000313" key="2">
    <source>
        <dbReference type="Proteomes" id="UP000807353"/>
    </source>
</evidence>
<dbReference type="InterPro" id="IPR023213">
    <property type="entry name" value="CAT-like_dom_sf"/>
</dbReference>
<proteinExistence type="predicted"/>
<sequence length="427" mass="47207">MAKDRQNQRFISVPLSILNQNGVETSSITLGYILNTRAYNATKLDAAAGRLMKNWCICLPTGKLDGIKTHQFTSSVFNKYLDVPLTCVDTVSVDVFPRPNLKYFRDRSTPSTLRALSLQKAPIISIHISTLVNCTCVGISFPHGVFDATGMGQVIAGLDAELNGKLWVCPSFGPGNILSQKLEEHQNHTKRVSRPINFLNVSKFMLGSGQEHLLHGAVDPIVKKAKEKMRVESGGKEFVSTGDILMAWFLKGTQSDESSDDGPVSVSSAISVRSIFSPSNPAFSTYSHNAIMVCAMPLLTTSSVRTSSIVQLAKMHRSFLDSVRTPAFVQSYSRWMNSPENGGRVLPVRLGAHSWIFSNQVAAGFNKIDFGVEQAMFWVWTSPITLDHMCLMNMFKGGYVLEASMREVQWVAIQREVKRLHEEVVGI</sequence>
<dbReference type="OrthoDB" id="21502at2759"/>
<dbReference type="EMBL" id="MU150261">
    <property type="protein sequence ID" value="KAF9463522.1"/>
    <property type="molecule type" value="Genomic_DNA"/>
</dbReference>
<organism evidence="1 2">
    <name type="scientific">Collybia nuda</name>
    <dbReference type="NCBI Taxonomy" id="64659"/>
    <lineage>
        <taxon>Eukaryota</taxon>
        <taxon>Fungi</taxon>
        <taxon>Dikarya</taxon>
        <taxon>Basidiomycota</taxon>
        <taxon>Agaricomycotina</taxon>
        <taxon>Agaricomycetes</taxon>
        <taxon>Agaricomycetidae</taxon>
        <taxon>Agaricales</taxon>
        <taxon>Tricholomatineae</taxon>
        <taxon>Clitocybaceae</taxon>
        <taxon>Collybia</taxon>
    </lineage>
</organism>
<keyword evidence="2" id="KW-1185">Reference proteome</keyword>
<dbReference type="AlphaFoldDB" id="A0A9P6CF42"/>
<gene>
    <name evidence="1" type="ORF">BDZ94DRAFT_1282421</name>
</gene>
<dbReference type="Gene3D" id="3.30.559.10">
    <property type="entry name" value="Chloramphenicol acetyltransferase-like domain"/>
    <property type="match status" value="1"/>
</dbReference>
<accession>A0A9P6CF42</accession>
<dbReference type="Proteomes" id="UP000807353">
    <property type="component" value="Unassembled WGS sequence"/>
</dbReference>
<reference evidence="1" key="1">
    <citation type="submission" date="2020-11" db="EMBL/GenBank/DDBJ databases">
        <authorList>
            <consortium name="DOE Joint Genome Institute"/>
            <person name="Ahrendt S."/>
            <person name="Riley R."/>
            <person name="Andreopoulos W."/>
            <person name="Labutti K."/>
            <person name="Pangilinan J."/>
            <person name="Ruiz-Duenas F.J."/>
            <person name="Barrasa J.M."/>
            <person name="Sanchez-Garcia M."/>
            <person name="Camarero S."/>
            <person name="Miyauchi S."/>
            <person name="Serrano A."/>
            <person name="Linde D."/>
            <person name="Babiker R."/>
            <person name="Drula E."/>
            <person name="Ayuso-Fernandez I."/>
            <person name="Pacheco R."/>
            <person name="Padilla G."/>
            <person name="Ferreira P."/>
            <person name="Barriuso J."/>
            <person name="Kellner H."/>
            <person name="Castanera R."/>
            <person name="Alfaro M."/>
            <person name="Ramirez L."/>
            <person name="Pisabarro A.G."/>
            <person name="Kuo A."/>
            <person name="Tritt A."/>
            <person name="Lipzen A."/>
            <person name="He G."/>
            <person name="Yan M."/>
            <person name="Ng V."/>
            <person name="Cullen D."/>
            <person name="Martin F."/>
            <person name="Rosso M.-N."/>
            <person name="Henrissat B."/>
            <person name="Hibbett D."/>
            <person name="Martinez A.T."/>
            <person name="Grigoriev I.V."/>
        </authorList>
    </citation>
    <scope>NUCLEOTIDE SEQUENCE</scope>
    <source>
        <strain evidence="1">CBS 247.69</strain>
    </source>
</reference>